<dbReference type="EMBL" id="JAINDJ010000005">
    <property type="protein sequence ID" value="KAG9446913.1"/>
    <property type="molecule type" value="Genomic_DNA"/>
</dbReference>
<gene>
    <name evidence="2" type="ORF">H6P81_013041</name>
</gene>
<dbReference type="Proteomes" id="UP000825729">
    <property type="component" value="Unassembled WGS sequence"/>
</dbReference>
<reference evidence="2 3" key="1">
    <citation type="submission" date="2021-07" db="EMBL/GenBank/DDBJ databases">
        <title>The Aristolochia fimbriata genome: insights into angiosperm evolution, floral development and chemical biosynthesis.</title>
        <authorList>
            <person name="Jiao Y."/>
        </authorList>
    </citation>
    <scope>NUCLEOTIDE SEQUENCE [LARGE SCALE GENOMIC DNA]</scope>
    <source>
        <strain evidence="2">IBCAS-2021</strain>
        <tissue evidence="2">Leaf</tissue>
    </source>
</reference>
<sequence length="749" mass="84283">MAFRYRRLREISRVFPQLLYSGVREQRRRSYILSYARYLSHRRPETNTGARGDNVRMCSTVSEAISDSLGLDFFAFAEAALDELKGPCHCWLNKISEKPFRKDGIFLVVTGIFLHKQVGSNPTVNFDRIKFLKQRFPELNIFGFQYSSSIGSTDIQAQVLQTIMEEFITFPILLSNKGFPEINKVEYFVFQGLKSPVIFHSNGTDFGAVVKAIKEIYVLKNATVVKVHSKSTWVREPDVIEEPHASSSFRNLLLYFPGFISVDEDGGRLFLSDSNHHRIITTDLDGKILDCIGSFPGFEDGDFDSAKLLRPAASVYCAATNCLFFVDSENHAIRRANLQTRMLDTVYPVSSKSNSGIWSWILEKLGFRKEATVKSFEFDSNSFTGPLHLIKSGANEFLIINRSFQTLWIMDTTAWQIKEVIQGSMNIMEICDQIIMEKVNLLKEISSNLFQQNISPVYPLDKLQYTGLMSSLATLGKEILFCETASQRILKCVRGSPHISTFQLTNFGVLGLPYWLARSPESIFGSGILHDKPRNYFSQHFKVLPGRCDIQLSIDIPEGTILAQQLQEGSFWSQARGSAVEITESETVATSSEKVGVAQQWFDELDSLAFSRDGTESPVDDEERNSLGDSEEEKSIHIDCAVNISPGTSEVIISAVVYLKLDDTHNCLNDKKASEVVLDIPEDDVCRRLGHHACSTLLLESGRGLKDLVFMKPMVLRIRLECGDHPKPNKASKEVVSEDSTLHVNVSLQ</sequence>
<dbReference type="AlphaFoldDB" id="A0AAV7EI74"/>
<protein>
    <recommendedName>
        <fullName evidence="4">NHL repeat-containing protein 2</fullName>
    </recommendedName>
</protein>
<dbReference type="PANTHER" id="PTHR46388:SF3">
    <property type="entry name" value="DUF1618 DOMAIN-CONTAINING PROTEIN"/>
    <property type="match status" value="1"/>
</dbReference>
<evidence type="ECO:0000313" key="3">
    <source>
        <dbReference type="Proteomes" id="UP000825729"/>
    </source>
</evidence>
<evidence type="ECO:0000256" key="1">
    <source>
        <dbReference type="SAM" id="MobiDB-lite"/>
    </source>
</evidence>
<dbReference type="PANTHER" id="PTHR46388">
    <property type="entry name" value="NHL REPEAT-CONTAINING PROTEIN 2"/>
    <property type="match status" value="1"/>
</dbReference>
<proteinExistence type="predicted"/>
<dbReference type="Gene3D" id="2.120.10.30">
    <property type="entry name" value="TolB, C-terminal domain"/>
    <property type="match status" value="1"/>
</dbReference>
<keyword evidence="3" id="KW-1185">Reference proteome</keyword>
<dbReference type="SUPFAM" id="SSF63825">
    <property type="entry name" value="YWTD domain"/>
    <property type="match status" value="1"/>
</dbReference>
<name>A0AAV7EI74_ARIFI</name>
<evidence type="ECO:0008006" key="4">
    <source>
        <dbReference type="Google" id="ProtNLM"/>
    </source>
</evidence>
<organism evidence="2 3">
    <name type="scientific">Aristolochia fimbriata</name>
    <name type="common">White veined hardy Dutchman's pipe vine</name>
    <dbReference type="NCBI Taxonomy" id="158543"/>
    <lineage>
        <taxon>Eukaryota</taxon>
        <taxon>Viridiplantae</taxon>
        <taxon>Streptophyta</taxon>
        <taxon>Embryophyta</taxon>
        <taxon>Tracheophyta</taxon>
        <taxon>Spermatophyta</taxon>
        <taxon>Magnoliopsida</taxon>
        <taxon>Magnoliidae</taxon>
        <taxon>Piperales</taxon>
        <taxon>Aristolochiaceae</taxon>
        <taxon>Aristolochia</taxon>
    </lineage>
</organism>
<dbReference type="InterPro" id="IPR011042">
    <property type="entry name" value="6-blade_b-propeller_TolB-like"/>
</dbReference>
<feature type="region of interest" description="Disordered" evidence="1">
    <location>
        <begin position="611"/>
        <end position="632"/>
    </location>
</feature>
<accession>A0AAV7EI74</accession>
<evidence type="ECO:0000313" key="2">
    <source>
        <dbReference type="EMBL" id="KAG9446913.1"/>
    </source>
</evidence>
<comment type="caution">
    <text evidence="2">The sequence shown here is derived from an EMBL/GenBank/DDBJ whole genome shotgun (WGS) entry which is preliminary data.</text>
</comment>